<evidence type="ECO:0000256" key="4">
    <source>
        <dbReference type="ARBA" id="ARBA00023172"/>
    </source>
</evidence>
<keyword evidence="5 7" id="KW-0234">DNA repair</keyword>
<evidence type="ECO:0000256" key="1">
    <source>
        <dbReference type="ARBA" id="ARBA00007452"/>
    </source>
</evidence>
<evidence type="ECO:0000259" key="8">
    <source>
        <dbReference type="Pfam" id="PF11967"/>
    </source>
</evidence>
<keyword evidence="3 7" id="KW-0227">DNA damage</keyword>
<dbReference type="InterPro" id="IPR037278">
    <property type="entry name" value="ARFGAP/RecO"/>
</dbReference>
<evidence type="ECO:0000256" key="3">
    <source>
        <dbReference type="ARBA" id="ARBA00022763"/>
    </source>
</evidence>
<keyword evidence="4 7" id="KW-0233">DNA recombination</keyword>
<dbReference type="GO" id="GO:0043590">
    <property type="term" value="C:bacterial nucleoid"/>
    <property type="evidence" value="ECO:0007669"/>
    <property type="project" value="TreeGrafter"/>
</dbReference>
<comment type="caution">
    <text evidence="9">The sequence shown here is derived from an EMBL/GenBank/DDBJ whole genome shotgun (WGS) entry which is preliminary data.</text>
</comment>
<dbReference type="GO" id="GO:0006310">
    <property type="term" value="P:DNA recombination"/>
    <property type="evidence" value="ECO:0007669"/>
    <property type="project" value="UniProtKB-UniRule"/>
</dbReference>
<dbReference type="InterPro" id="IPR012340">
    <property type="entry name" value="NA-bd_OB-fold"/>
</dbReference>
<name>A0A7C4TG96_UNCW3</name>
<comment type="function">
    <text evidence="7">Involved in DNA repair and RecF pathway recombination.</text>
</comment>
<dbReference type="InterPro" id="IPR003717">
    <property type="entry name" value="RecO"/>
</dbReference>
<evidence type="ECO:0000313" key="9">
    <source>
        <dbReference type="EMBL" id="HGV96701.1"/>
    </source>
</evidence>
<dbReference type="SUPFAM" id="SSF57863">
    <property type="entry name" value="ArfGap/RecO-like zinc finger"/>
    <property type="match status" value="1"/>
</dbReference>
<dbReference type="Gene3D" id="1.20.1440.120">
    <property type="entry name" value="Recombination protein O, C-terminal domain"/>
    <property type="match status" value="1"/>
</dbReference>
<dbReference type="AlphaFoldDB" id="A0A7C4TG96"/>
<comment type="similarity">
    <text evidence="1 7">Belongs to the RecO family.</text>
</comment>
<protein>
    <recommendedName>
        <fullName evidence="2 7">DNA repair protein RecO</fullName>
    </recommendedName>
    <alternativeName>
        <fullName evidence="6 7">Recombination protein O</fullName>
    </alternativeName>
</protein>
<dbReference type="PANTHER" id="PTHR33991:SF1">
    <property type="entry name" value="DNA REPAIR PROTEIN RECO"/>
    <property type="match status" value="1"/>
</dbReference>
<dbReference type="GO" id="GO:0006302">
    <property type="term" value="P:double-strand break repair"/>
    <property type="evidence" value="ECO:0007669"/>
    <property type="project" value="TreeGrafter"/>
</dbReference>
<evidence type="ECO:0000256" key="6">
    <source>
        <dbReference type="ARBA" id="ARBA00033409"/>
    </source>
</evidence>
<organism evidence="9">
    <name type="scientific">candidate division WOR-3 bacterium</name>
    <dbReference type="NCBI Taxonomy" id="2052148"/>
    <lineage>
        <taxon>Bacteria</taxon>
        <taxon>Bacteria division WOR-3</taxon>
    </lineage>
</organism>
<sequence length="243" mass="28083">MANIQRTRGIILKTFPFRESSLIGSIFTEKFGKIKVLAKGARRPKSKFCGTLEPFMHNEFIFYKKEFKEVYTLSDAVVIDDFVVNRMSLMKLNASETICEFFEKTLPLEEVDRVVYEQILSFLKEIKICDENQIKPIIIRYLLKALKTVGVFPHLGNCVYCHKEMNDIRLGLSISAGGVVCEKHLDETVLILDRKSIDIMKQVYEDKLVVIDQKIQDELKKFLTAYLPHHLSGVVLNSLRFIK</sequence>
<accession>A0A7C4TG96</accession>
<dbReference type="InterPro" id="IPR042242">
    <property type="entry name" value="RecO_C"/>
</dbReference>
<dbReference type="Gene3D" id="2.40.50.140">
    <property type="entry name" value="Nucleic acid-binding proteins"/>
    <property type="match status" value="1"/>
</dbReference>
<dbReference type="SUPFAM" id="SSF50249">
    <property type="entry name" value="Nucleic acid-binding proteins"/>
    <property type="match status" value="1"/>
</dbReference>
<reference evidence="9" key="1">
    <citation type="journal article" date="2020" name="mSystems">
        <title>Genome- and Community-Level Interaction Insights into Carbon Utilization and Element Cycling Functions of Hydrothermarchaeota in Hydrothermal Sediment.</title>
        <authorList>
            <person name="Zhou Z."/>
            <person name="Liu Y."/>
            <person name="Xu W."/>
            <person name="Pan J."/>
            <person name="Luo Z.H."/>
            <person name="Li M."/>
        </authorList>
    </citation>
    <scope>NUCLEOTIDE SEQUENCE [LARGE SCALE GENOMIC DNA]</scope>
    <source>
        <strain evidence="9">SpSt-774</strain>
    </source>
</reference>
<dbReference type="NCBIfam" id="TIGR00613">
    <property type="entry name" value="reco"/>
    <property type="match status" value="1"/>
</dbReference>
<evidence type="ECO:0000256" key="5">
    <source>
        <dbReference type="ARBA" id="ARBA00023204"/>
    </source>
</evidence>
<evidence type="ECO:0000256" key="7">
    <source>
        <dbReference type="HAMAP-Rule" id="MF_00201"/>
    </source>
</evidence>
<feature type="domain" description="DNA replication/recombination mediator RecO N-terminal" evidence="8">
    <location>
        <begin position="5"/>
        <end position="81"/>
    </location>
</feature>
<gene>
    <name evidence="7 9" type="primary">recO</name>
    <name evidence="9" type="ORF">ENV60_00160</name>
</gene>
<dbReference type="EMBL" id="DTGZ01000003">
    <property type="protein sequence ID" value="HGV96701.1"/>
    <property type="molecule type" value="Genomic_DNA"/>
</dbReference>
<dbReference type="Pfam" id="PF02565">
    <property type="entry name" value="RecO_C"/>
    <property type="match status" value="1"/>
</dbReference>
<dbReference type="InterPro" id="IPR022572">
    <property type="entry name" value="DNA_rep/recomb_RecO_N"/>
</dbReference>
<dbReference type="HAMAP" id="MF_00201">
    <property type="entry name" value="RecO"/>
    <property type="match status" value="1"/>
</dbReference>
<dbReference type="Pfam" id="PF11967">
    <property type="entry name" value="RecO_N"/>
    <property type="match status" value="1"/>
</dbReference>
<evidence type="ECO:0000256" key="2">
    <source>
        <dbReference type="ARBA" id="ARBA00021310"/>
    </source>
</evidence>
<proteinExistence type="inferred from homology"/>
<dbReference type="PANTHER" id="PTHR33991">
    <property type="entry name" value="DNA REPAIR PROTEIN RECO"/>
    <property type="match status" value="1"/>
</dbReference>